<feature type="region of interest" description="Disordered" evidence="1">
    <location>
        <begin position="1"/>
        <end position="21"/>
    </location>
</feature>
<accession>A0A0A9AS67</accession>
<protein>
    <submittedName>
        <fullName evidence="2">Uncharacterized protein</fullName>
    </submittedName>
</protein>
<organism evidence="2">
    <name type="scientific">Arundo donax</name>
    <name type="common">Giant reed</name>
    <name type="synonym">Donax arundinaceus</name>
    <dbReference type="NCBI Taxonomy" id="35708"/>
    <lineage>
        <taxon>Eukaryota</taxon>
        <taxon>Viridiplantae</taxon>
        <taxon>Streptophyta</taxon>
        <taxon>Embryophyta</taxon>
        <taxon>Tracheophyta</taxon>
        <taxon>Spermatophyta</taxon>
        <taxon>Magnoliopsida</taxon>
        <taxon>Liliopsida</taxon>
        <taxon>Poales</taxon>
        <taxon>Poaceae</taxon>
        <taxon>PACMAD clade</taxon>
        <taxon>Arundinoideae</taxon>
        <taxon>Arundineae</taxon>
        <taxon>Arundo</taxon>
    </lineage>
</organism>
<dbReference type="AlphaFoldDB" id="A0A0A9AS67"/>
<reference evidence="2" key="1">
    <citation type="submission" date="2014-09" db="EMBL/GenBank/DDBJ databases">
        <authorList>
            <person name="Magalhaes I.L.F."/>
            <person name="Oliveira U."/>
            <person name="Santos F.R."/>
            <person name="Vidigal T.H.D.A."/>
            <person name="Brescovit A.D."/>
            <person name="Santos A.J."/>
        </authorList>
    </citation>
    <scope>NUCLEOTIDE SEQUENCE</scope>
    <source>
        <tissue evidence="2">Shoot tissue taken approximately 20 cm above the soil surface</tissue>
    </source>
</reference>
<reference evidence="2" key="2">
    <citation type="journal article" date="2015" name="Data Brief">
        <title>Shoot transcriptome of the giant reed, Arundo donax.</title>
        <authorList>
            <person name="Barrero R.A."/>
            <person name="Guerrero F.D."/>
            <person name="Moolhuijzen P."/>
            <person name="Goolsby J.A."/>
            <person name="Tidwell J."/>
            <person name="Bellgard S.E."/>
            <person name="Bellgard M.I."/>
        </authorList>
    </citation>
    <scope>NUCLEOTIDE SEQUENCE</scope>
    <source>
        <tissue evidence="2">Shoot tissue taken approximately 20 cm above the soil surface</tissue>
    </source>
</reference>
<name>A0A0A9AS67_ARUDO</name>
<evidence type="ECO:0000313" key="2">
    <source>
        <dbReference type="EMBL" id="JAD51755.1"/>
    </source>
</evidence>
<sequence length="21" mass="2435">MQNFHRSFATPSHMVDKGEQS</sequence>
<proteinExistence type="predicted"/>
<evidence type="ECO:0000256" key="1">
    <source>
        <dbReference type="SAM" id="MobiDB-lite"/>
    </source>
</evidence>
<dbReference type="EMBL" id="GBRH01246140">
    <property type="protein sequence ID" value="JAD51755.1"/>
    <property type="molecule type" value="Transcribed_RNA"/>
</dbReference>